<evidence type="ECO:0000313" key="3">
    <source>
        <dbReference type="Proteomes" id="UP001209701"/>
    </source>
</evidence>
<evidence type="ECO:0000256" key="1">
    <source>
        <dbReference type="SAM" id="Phobius"/>
    </source>
</evidence>
<comment type="caution">
    <text evidence="2">The sequence shown here is derived from an EMBL/GenBank/DDBJ whole genome shotgun (WGS) entry which is preliminary data.</text>
</comment>
<keyword evidence="1" id="KW-0812">Transmembrane</keyword>
<dbReference type="EMBL" id="JAJIRN010000001">
    <property type="protein sequence ID" value="MCV2367005.1"/>
    <property type="molecule type" value="Genomic_DNA"/>
</dbReference>
<dbReference type="Proteomes" id="UP001209701">
    <property type="component" value="Unassembled WGS sequence"/>
</dbReference>
<proteinExistence type="predicted"/>
<feature type="transmembrane region" description="Helical" evidence="1">
    <location>
        <begin position="59"/>
        <end position="78"/>
    </location>
</feature>
<reference evidence="2 3" key="1">
    <citation type="submission" date="2021-11" db="EMBL/GenBank/DDBJ databases">
        <authorList>
            <person name="Liang Q."/>
            <person name="Mou H."/>
            <person name="Liu Z."/>
        </authorList>
    </citation>
    <scope>NUCLEOTIDE SEQUENCE [LARGE SCALE GENOMIC DNA]</scope>
    <source>
        <strain evidence="2 3">CHU3</strain>
    </source>
</reference>
<gene>
    <name evidence="2" type="ORF">LNV07_02700</name>
</gene>
<name>A0ABT2YAC3_9BURK</name>
<keyword evidence="1" id="KW-0472">Membrane</keyword>
<evidence type="ECO:0000313" key="2">
    <source>
        <dbReference type="EMBL" id="MCV2367005.1"/>
    </source>
</evidence>
<accession>A0ABT2YAC3</accession>
<dbReference type="RefSeq" id="WP_263569613.1">
    <property type="nucleotide sequence ID" value="NZ_JAJIRN010000001.1"/>
</dbReference>
<keyword evidence="3" id="KW-1185">Reference proteome</keyword>
<keyword evidence="1" id="KW-1133">Transmembrane helix</keyword>
<sequence>MSAKDTLIYGVELAFQFANPVLLFFAPLAYLATWTNFAFIAQVSRMAPKQRGLHRQPNAIVVGVAVVVNVLGVFSGGFLTEDLYRFPAVWVWLTSFVVLFVAVLSNEN</sequence>
<protein>
    <submittedName>
        <fullName evidence="2">Uncharacterized protein</fullName>
    </submittedName>
</protein>
<feature type="transmembrane region" description="Helical" evidence="1">
    <location>
        <begin position="20"/>
        <end position="39"/>
    </location>
</feature>
<organism evidence="2 3">
    <name type="scientific">Roseateles oligotrophus</name>
    <dbReference type="NCBI Taxonomy" id="1769250"/>
    <lineage>
        <taxon>Bacteria</taxon>
        <taxon>Pseudomonadati</taxon>
        <taxon>Pseudomonadota</taxon>
        <taxon>Betaproteobacteria</taxon>
        <taxon>Burkholderiales</taxon>
        <taxon>Sphaerotilaceae</taxon>
        <taxon>Roseateles</taxon>
    </lineage>
</organism>
<feature type="transmembrane region" description="Helical" evidence="1">
    <location>
        <begin position="84"/>
        <end position="104"/>
    </location>
</feature>